<dbReference type="Proteomes" id="UP001173801">
    <property type="component" value="Unassembled WGS sequence"/>
</dbReference>
<gene>
    <name evidence="1" type="ORF">NYG85_05770</name>
</gene>
<proteinExistence type="predicted"/>
<dbReference type="RefSeq" id="WP_284937538.1">
    <property type="nucleotide sequence ID" value="NZ_JANURM010000005.1"/>
</dbReference>
<reference evidence="1" key="1">
    <citation type="submission" date="2022-08" db="EMBL/GenBank/DDBJ databases">
        <authorList>
            <person name="Wang H."/>
        </authorList>
    </citation>
    <scope>NUCLEOTIDE SEQUENCE</scope>
    <source>
        <strain evidence="1">PS10</strain>
    </source>
</reference>
<sequence>MQKIYAMANHKKFYTLIILPRFSTFKNRCNLIDKGVINPSQVKDDKLA</sequence>
<dbReference type="EMBL" id="JANURM010000005">
    <property type="protein sequence ID" value="MDL0088879.1"/>
    <property type="molecule type" value="Genomic_DNA"/>
</dbReference>
<organism evidence="1 2">
    <name type="scientific">Campylobacter gastrosuis</name>
    <dbReference type="NCBI Taxonomy" id="2974576"/>
    <lineage>
        <taxon>Bacteria</taxon>
        <taxon>Pseudomonadati</taxon>
        <taxon>Campylobacterota</taxon>
        <taxon>Epsilonproteobacteria</taxon>
        <taxon>Campylobacterales</taxon>
        <taxon>Campylobacteraceae</taxon>
        <taxon>Campylobacter</taxon>
    </lineage>
</organism>
<name>A0ABT7HR64_9BACT</name>
<reference evidence="1" key="2">
    <citation type="journal article" date="2023" name="Microorganisms">
        <title>Isolation and Genomic Characteristics of Cat-Borne Campylobacter felis sp. nov. and Sheep-Borne Campylobacter ovis sp. nov.</title>
        <authorList>
            <person name="Wang H."/>
            <person name="Li Y."/>
            <person name="Gu Y."/>
            <person name="Zhou G."/>
            <person name="Chen X."/>
            <person name="Zhang X."/>
            <person name="Shao Z."/>
            <person name="Zhang J."/>
            <person name="Zhang M."/>
        </authorList>
    </citation>
    <scope>NUCLEOTIDE SEQUENCE</scope>
    <source>
        <strain evidence="1">PS10</strain>
    </source>
</reference>
<protein>
    <submittedName>
        <fullName evidence="1">Uncharacterized protein</fullName>
    </submittedName>
</protein>
<evidence type="ECO:0000313" key="2">
    <source>
        <dbReference type="Proteomes" id="UP001173801"/>
    </source>
</evidence>
<evidence type="ECO:0000313" key="1">
    <source>
        <dbReference type="EMBL" id="MDL0088879.1"/>
    </source>
</evidence>
<accession>A0ABT7HR64</accession>
<comment type="caution">
    <text evidence="1">The sequence shown here is derived from an EMBL/GenBank/DDBJ whole genome shotgun (WGS) entry which is preliminary data.</text>
</comment>
<keyword evidence="2" id="KW-1185">Reference proteome</keyword>